<name>A0A397V9M9_9GLOM</name>
<keyword evidence="2" id="KW-1185">Reference proteome</keyword>
<comment type="caution">
    <text evidence="1">The sequence shown here is derived from an EMBL/GenBank/DDBJ whole genome shotgun (WGS) entry which is preliminary data.</text>
</comment>
<proteinExistence type="predicted"/>
<reference evidence="1 2" key="1">
    <citation type="submission" date="2018-06" db="EMBL/GenBank/DDBJ databases">
        <title>Comparative genomics reveals the genomic features of Rhizophagus irregularis, R. cerebriforme, R. diaphanum and Gigaspora rosea, and their symbiotic lifestyle signature.</title>
        <authorList>
            <person name="Morin E."/>
            <person name="San Clemente H."/>
            <person name="Chen E.C.H."/>
            <person name="De La Providencia I."/>
            <person name="Hainaut M."/>
            <person name="Kuo A."/>
            <person name="Kohler A."/>
            <person name="Murat C."/>
            <person name="Tang N."/>
            <person name="Roy S."/>
            <person name="Loubradou J."/>
            <person name="Henrissat B."/>
            <person name="Grigoriev I.V."/>
            <person name="Corradi N."/>
            <person name="Roux C."/>
            <person name="Martin F.M."/>
        </authorList>
    </citation>
    <scope>NUCLEOTIDE SEQUENCE [LARGE SCALE GENOMIC DNA]</scope>
    <source>
        <strain evidence="1 2">DAOM 194757</strain>
    </source>
</reference>
<evidence type="ECO:0000313" key="1">
    <source>
        <dbReference type="EMBL" id="RIB18752.1"/>
    </source>
</evidence>
<accession>A0A397V9M9</accession>
<dbReference type="Proteomes" id="UP000266673">
    <property type="component" value="Unassembled WGS sequence"/>
</dbReference>
<gene>
    <name evidence="1" type="ORF">C2G38_2036645</name>
</gene>
<organism evidence="1 2">
    <name type="scientific">Gigaspora rosea</name>
    <dbReference type="NCBI Taxonomy" id="44941"/>
    <lineage>
        <taxon>Eukaryota</taxon>
        <taxon>Fungi</taxon>
        <taxon>Fungi incertae sedis</taxon>
        <taxon>Mucoromycota</taxon>
        <taxon>Glomeromycotina</taxon>
        <taxon>Glomeromycetes</taxon>
        <taxon>Diversisporales</taxon>
        <taxon>Gigasporaceae</taxon>
        <taxon>Gigaspora</taxon>
    </lineage>
</organism>
<dbReference type="EMBL" id="QKWP01000519">
    <property type="protein sequence ID" value="RIB18752.1"/>
    <property type="molecule type" value="Genomic_DNA"/>
</dbReference>
<dbReference type="OrthoDB" id="2425974at2759"/>
<sequence>MKIFLKIDTSAMEFDLNEEINQVISICEPDTYRASIHNNIILKQEYAYGFGVAKSMLKFVLESGLVNEFVELITGFIENYTGIDTNKKMIVKVTQIENPKKLKHKGRLKLPKPA</sequence>
<evidence type="ECO:0000313" key="2">
    <source>
        <dbReference type="Proteomes" id="UP000266673"/>
    </source>
</evidence>
<protein>
    <submittedName>
        <fullName evidence="1">Uncharacterized protein</fullName>
    </submittedName>
</protein>
<dbReference type="AlphaFoldDB" id="A0A397V9M9"/>